<accession>A0A2C9EMM6</accession>
<keyword evidence="1" id="KW-0812">Transmembrane</keyword>
<dbReference type="HOGENOM" id="CLU_046136_0_0_6"/>
<dbReference type="eggNOG" id="COG2203">
    <property type="taxonomic scope" value="Bacteria"/>
</dbReference>
<keyword evidence="1" id="KW-0472">Membrane</keyword>
<reference evidence="4" key="1">
    <citation type="journal article" date="2014" name="Genome Announc.">
        <title>Full-genome sequence of the plant growth-promoting bacterium Pseudomonas protegens CHA0.</title>
        <authorList>
            <person name="Jousset A."/>
            <person name="Schuldes J."/>
            <person name="Keel C."/>
            <person name="Maurhofer M."/>
            <person name="Daniel R."/>
            <person name="Scheu S."/>
            <person name="Thuermer A."/>
        </authorList>
    </citation>
    <scope>NUCLEOTIDE SEQUENCE [LARGE SCALE GENOMIC DNA]</scope>
    <source>
        <strain evidence="4">DSM 19095 / LMG 27888 / CFBP 6595 / CHA0</strain>
    </source>
</reference>
<evidence type="ECO:0000256" key="1">
    <source>
        <dbReference type="SAM" id="Phobius"/>
    </source>
</evidence>
<dbReference type="Pfam" id="PF16963">
    <property type="entry name" value="PelD_GGDEF"/>
    <property type="match status" value="1"/>
</dbReference>
<dbReference type="Gene3D" id="3.30.70.2880">
    <property type="match status" value="1"/>
</dbReference>
<dbReference type="InterPro" id="IPR031583">
    <property type="entry name" value="PelD_GGDEF"/>
</dbReference>
<dbReference type="GeneID" id="57476010"/>
<protein>
    <recommendedName>
        <fullName evidence="2">PelD GGDEF domain-containing protein</fullName>
    </recommendedName>
</protein>
<dbReference type="AlphaFoldDB" id="A0A2C9EMM6"/>
<feature type="transmembrane region" description="Helical" evidence="1">
    <location>
        <begin position="59"/>
        <end position="82"/>
    </location>
</feature>
<keyword evidence="1" id="KW-1133">Transmembrane helix</keyword>
<dbReference type="RefSeq" id="WP_015635591.1">
    <property type="nucleotide sequence ID" value="NC_021237.1"/>
</dbReference>
<dbReference type="Proteomes" id="UP000013940">
    <property type="component" value="Chromosome"/>
</dbReference>
<gene>
    <name evidence="3" type="ORF">PFLCHA0_c30180</name>
</gene>
<feature type="transmembrane region" description="Helical" evidence="1">
    <location>
        <begin position="94"/>
        <end position="115"/>
    </location>
</feature>
<proteinExistence type="predicted"/>
<dbReference type="SUPFAM" id="SSF55781">
    <property type="entry name" value="GAF domain-like"/>
    <property type="match status" value="1"/>
</dbReference>
<dbReference type="InterPro" id="IPR029016">
    <property type="entry name" value="GAF-like_dom_sf"/>
</dbReference>
<feature type="domain" description="PelD GGDEF" evidence="2">
    <location>
        <begin position="325"/>
        <end position="444"/>
    </location>
</feature>
<organism evidence="3 4">
    <name type="scientific">Pseudomonas protegens (strain DSM 19095 / LMG 27888 / CFBP 6595 / CHA0)</name>
    <dbReference type="NCBI Taxonomy" id="1124983"/>
    <lineage>
        <taxon>Bacteria</taxon>
        <taxon>Pseudomonadati</taxon>
        <taxon>Pseudomonadota</taxon>
        <taxon>Gammaproteobacteria</taxon>
        <taxon>Pseudomonadales</taxon>
        <taxon>Pseudomonadaceae</taxon>
        <taxon>Pseudomonas</taxon>
    </lineage>
</organism>
<evidence type="ECO:0000313" key="3">
    <source>
        <dbReference type="EMBL" id="AGL84788.1"/>
    </source>
</evidence>
<evidence type="ECO:0000259" key="2">
    <source>
        <dbReference type="Pfam" id="PF16963"/>
    </source>
</evidence>
<name>A0A2C9EMM6_PSEPH</name>
<dbReference type="EMBL" id="CP003190">
    <property type="protein sequence ID" value="AGL84788.1"/>
    <property type="molecule type" value="Genomic_DNA"/>
</dbReference>
<dbReference type="KEGG" id="pprc:PFLCHA0_c30180"/>
<sequence length="456" mass="50058">MNSPHMDYALAPRASGPASWLETFLVTALVIGVGLWLAPEDPLQVQGEFPWSVLAPLLLGVRYGFVRGLISASLLVAAFFALRHSGLASYAQVAPSYIVGVLVCGMLVGEVRDLWERRLLRLQMANEYRQYRLDDFTRAHQILRVSHDRLEQRLAGSDQSLRSSLLGLRDRLRAAPNGGDPLSLLAEPVLTLLGQYGSLRVAGLYRVEQGASAAPQLSLLASIGTMGPLDSQDLLVRMCLEREELVSVREELLDSGAQASVSSLQACVPLVDTQGQVLAILAVRQMPFFAFQERTLSLLALLAGHIADLLHPDPQVLQLQSADAQHFTRQLKRSLVDVERHGLSGCLYAFELTQPNDELARLFERSQRGLDLHLSLANARGHELLLVLLPLTSAEGAQGYLARLGKLVHEHFGMSVELAGLGVKVLPYDLESARQRDGLRNFLYNECGLNDQQVAV</sequence>
<dbReference type="Gene3D" id="3.30.450.40">
    <property type="match status" value="1"/>
</dbReference>
<feature type="transmembrane region" description="Helical" evidence="1">
    <location>
        <begin position="20"/>
        <end position="38"/>
    </location>
</feature>
<dbReference type="InterPro" id="IPR038367">
    <property type="entry name" value="PelD_GGDEF_sf"/>
</dbReference>
<evidence type="ECO:0000313" key="4">
    <source>
        <dbReference type="Proteomes" id="UP000013940"/>
    </source>
</evidence>